<comment type="caution">
    <text evidence="2">The sequence shown here is derived from an EMBL/GenBank/DDBJ whole genome shotgun (WGS) entry which is preliminary data.</text>
</comment>
<evidence type="ECO:0000313" key="2">
    <source>
        <dbReference type="EMBL" id="HBU51495.1"/>
    </source>
</evidence>
<dbReference type="AlphaFoldDB" id="A0A358E0L8"/>
<keyword evidence="1" id="KW-0812">Transmembrane</keyword>
<keyword evidence="1" id="KW-1133">Transmembrane helix</keyword>
<accession>A0A358E0L8</accession>
<sequence length="171" mass="19152">MITTVIISFLTYFFGYGWFFIVVAIGLLTFLAPIYIKRKLILPISSLPFAPRVAITGLKETFFPTIDALIRANKKVKVGLPLDRALRAAVEYYVESRLGVIEIVDSGDPVVGSESLPETTLTVVESTPSLLQDRVNQMLSRGWYKVGESSSTLRGFSRRYTQTLHYNPART</sequence>
<organism evidence="2 3">
    <name type="scientific">Alteromonas australica</name>
    <dbReference type="NCBI Taxonomy" id="589873"/>
    <lineage>
        <taxon>Bacteria</taxon>
        <taxon>Pseudomonadati</taxon>
        <taxon>Pseudomonadota</taxon>
        <taxon>Gammaproteobacteria</taxon>
        <taxon>Alteromonadales</taxon>
        <taxon>Alteromonadaceae</taxon>
        <taxon>Alteromonas/Salinimonas group</taxon>
        <taxon>Alteromonas</taxon>
    </lineage>
</organism>
<protein>
    <submittedName>
        <fullName evidence="2">Uncharacterized protein</fullName>
    </submittedName>
</protein>
<feature type="transmembrane region" description="Helical" evidence="1">
    <location>
        <begin position="12"/>
        <end position="36"/>
    </location>
</feature>
<evidence type="ECO:0000313" key="3">
    <source>
        <dbReference type="Proteomes" id="UP000264779"/>
    </source>
</evidence>
<dbReference type="EMBL" id="DONK01000137">
    <property type="protein sequence ID" value="HBU51495.1"/>
    <property type="molecule type" value="Genomic_DNA"/>
</dbReference>
<keyword evidence="1" id="KW-0472">Membrane</keyword>
<gene>
    <name evidence="2" type="ORF">DEB45_09550</name>
</gene>
<dbReference type="Proteomes" id="UP000264779">
    <property type="component" value="Unassembled WGS sequence"/>
</dbReference>
<evidence type="ECO:0000256" key="1">
    <source>
        <dbReference type="SAM" id="Phobius"/>
    </source>
</evidence>
<reference evidence="2 3" key="1">
    <citation type="journal article" date="2018" name="Nat. Biotechnol.">
        <title>A standardized bacterial taxonomy based on genome phylogeny substantially revises the tree of life.</title>
        <authorList>
            <person name="Parks D.H."/>
            <person name="Chuvochina M."/>
            <person name="Waite D.W."/>
            <person name="Rinke C."/>
            <person name="Skarshewski A."/>
            <person name="Chaumeil P.A."/>
            <person name="Hugenholtz P."/>
        </authorList>
    </citation>
    <scope>NUCLEOTIDE SEQUENCE [LARGE SCALE GENOMIC DNA]</scope>
    <source>
        <strain evidence="2">UBA11621</strain>
    </source>
</reference>
<name>A0A358E0L8_9ALTE</name>
<proteinExistence type="predicted"/>